<evidence type="ECO:0000313" key="1">
    <source>
        <dbReference type="EMBL" id="QJA45526.1"/>
    </source>
</evidence>
<reference evidence="1" key="1">
    <citation type="submission" date="2020-03" db="EMBL/GenBank/DDBJ databases">
        <title>The deep terrestrial virosphere.</title>
        <authorList>
            <person name="Holmfeldt K."/>
            <person name="Nilsson E."/>
            <person name="Simone D."/>
            <person name="Lopez-Fernandez M."/>
            <person name="Wu X."/>
            <person name="de Brujin I."/>
            <person name="Lundin D."/>
            <person name="Andersson A."/>
            <person name="Bertilsson S."/>
            <person name="Dopson M."/>
        </authorList>
    </citation>
    <scope>NUCLEOTIDE SEQUENCE</scope>
    <source>
        <strain evidence="1">TM448A00246</strain>
    </source>
</reference>
<accession>A0A6H1ZC82</accession>
<protein>
    <submittedName>
        <fullName evidence="1">Uncharacterized protein</fullName>
    </submittedName>
</protein>
<name>A0A6H1ZC82_9ZZZZ</name>
<dbReference type="AlphaFoldDB" id="A0A6H1ZC82"/>
<sequence length="64" mass="7669">MKCIRGYENRDGEFDDNTLKIIRETHKEKFIKIEGNFTIEEDYDGIYRTRIFACPECNTLKMKS</sequence>
<organism evidence="1">
    <name type="scientific">viral metagenome</name>
    <dbReference type="NCBI Taxonomy" id="1070528"/>
    <lineage>
        <taxon>unclassified sequences</taxon>
        <taxon>metagenomes</taxon>
        <taxon>organismal metagenomes</taxon>
    </lineage>
</organism>
<gene>
    <name evidence="1" type="ORF">TM448A00246_0017</name>
</gene>
<dbReference type="EMBL" id="MT143992">
    <property type="protein sequence ID" value="QJA45526.1"/>
    <property type="molecule type" value="Genomic_DNA"/>
</dbReference>
<proteinExistence type="predicted"/>